<dbReference type="GO" id="GO:0030234">
    <property type="term" value="F:enzyme regulator activity"/>
    <property type="evidence" value="ECO:0007669"/>
    <property type="project" value="UniProtKB-UniRule"/>
</dbReference>
<comment type="subunit">
    <text evidence="9">Component of the dolichol-phosphate mannose (DPM) synthase complex composed of DPM1, DPM2 and DPM3; in the complex interacts directly with DPM3. Component of the glycosylphosphatidylinositol-N-acetylglucosaminyltransferase (GPI-GnT) complex composed at least by PIGA, PIGC, PIGH, PIGP, PIGQ, PIGY and DPM2. Interacts with PIGA, PIGC and PIGQ.</text>
</comment>
<keyword evidence="12" id="KW-1185">Reference proteome</keyword>
<comment type="function">
    <text evidence="10">Regulatory subunit of the dolichol-phosphate mannose (DPM) synthase complex; essential for the ER localization.</text>
</comment>
<comment type="pathway">
    <text evidence="10">Protein modification; protein glycosylation.</text>
</comment>
<dbReference type="Proteomes" id="UP001174909">
    <property type="component" value="Unassembled WGS sequence"/>
</dbReference>
<name>A0AA35R4I9_GEOBA</name>
<comment type="subcellular location">
    <subcellularLocation>
        <location evidence="1 10">Endoplasmic reticulum membrane</location>
        <topology evidence="1 10">Multi-pass membrane protein</topology>
    </subcellularLocation>
</comment>
<dbReference type="AlphaFoldDB" id="A0AA35R4I9"/>
<evidence type="ECO:0000256" key="3">
    <source>
        <dbReference type="ARBA" id="ARBA00018157"/>
    </source>
</evidence>
<feature type="transmembrane region" description="Helical" evidence="10">
    <location>
        <begin position="12"/>
        <end position="34"/>
    </location>
</feature>
<dbReference type="GO" id="GO:0033185">
    <property type="term" value="C:dolichol-phosphate-mannose synthase complex"/>
    <property type="evidence" value="ECO:0007669"/>
    <property type="project" value="TreeGrafter"/>
</dbReference>
<evidence type="ECO:0000256" key="9">
    <source>
        <dbReference type="ARBA" id="ARBA00046896"/>
    </source>
</evidence>
<reference evidence="11" key="1">
    <citation type="submission" date="2023-03" db="EMBL/GenBank/DDBJ databases">
        <authorList>
            <person name="Steffen K."/>
            <person name="Cardenas P."/>
        </authorList>
    </citation>
    <scope>NUCLEOTIDE SEQUENCE</scope>
</reference>
<comment type="caution">
    <text evidence="11">The sequence shown here is derived from an EMBL/GenBank/DDBJ whole genome shotgun (WGS) entry which is preliminary data.</text>
</comment>
<evidence type="ECO:0000256" key="6">
    <source>
        <dbReference type="ARBA" id="ARBA00022989"/>
    </source>
</evidence>
<comment type="function">
    <text evidence="8">Regulates the biosynthesis of dolichol phosphate-mannose. Regulatory subunit of the dolichol-phosphate mannose (DPM) synthase complex; essential for the ER localization and stable expression of DPM1. Part of the glycosylphosphatidylinositol-N-acetylglucosaminyltransferase (GPI-GnT) complex that catalyzes the transfer of N-acetylglucosamine from UDP-N-acetylglucosamine to phosphatidylinositol and participates in the first step of GPI biosynthesis. May act by regulating the GPI-GNT complex.</text>
</comment>
<feature type="transmembrane region" description="Helical" evidence="10">
    <location>
        <begin position="46"/>
        <end position="74"/>
    </location>
</feature>
<evidence type="ECO:0000256" key="1">
    <source>
        <dbReference type="ARBA" id="ARBA00004477"/>
    </source>
</evidence>
<dbReference type="GO" id="GO:0005789">
    <property type="term" value="C:endoplasmic reticulum membrane"/>
    <property type="evidence" value="ECO:0007669"/>
    <property type="project" value="UniProtKB-SubCell"/>
</dbReference>
<dbReference type="EMBL" id="CASHTH010000550">
    <property type="protein sequence ID" value="CAI8004006.1"/>
    <property type="molecule type" value="Genomic_DNA"/>
</dbReference>
<sequence>MATISDRLVGMAVMFVAVMVMCYYSAWVIVLPFVDEDNLAQKFFLPWWWAVVLPTTLLLILIVFIGTFVGVVVLKNSRQAAKSHHD</sequence>
<accession>A0AA35R4I9</accession>
<evidence type="ECO:0000256" key="4">
    <source>
        <dbReference type="ARBA" id="ARBA00022692"/>
    </source>
</evidence>
<evidence type="ECO:0000313" key="12">
    <source>
        <dbReference type="Proteomes" id="UP001174909"/>
    </source>
</evidence>
<evidence type="ECO:0000256" key="8">
    <source>
        <dbReference type="ARBA" id="ARBA00045174"/>
    </source>
</evidence>
<evidence type="ECO:0000313" key="11">
    <source>
        <dbReference type="EMBL" id="CAI8004006.1"/>
    </source>
</evidence>
<dbReference type="PANTHER" id="PTHR15039:SF11">
    <property type="entry name" value="DOLICHOL PHOSPHATE-MANNOSE BIOSYNTHESIS REGULATORY PROTEIN"/>
    <property type="match status" value="1"/>
</dbReference>
<evidence type="ECO:0000256" key="10">
    <source>
        <dbReference type="RuleBase" id="RU365084"/>
    </source>
</evidence>
<dbReference type="Pfam" id="PF07297">
    <property type="entry name" value="DPM2"/>
    <property type="match status" value="1"/>
</dbReference>
<dbReference type="PANTHER" id="PTHR15039">
    <property type="entry name" value="DOLICHOL PHOSPHATE-MANNOSE BIOSYNTHESIS REGULATORY PROTEIN"/>
    <property type="match status" value="1"/>
</dbReference>
<evidence type="ECO:0000256" key="7">
    <source>
        <dbReference type="ARBA" id="ARBA00023136"/>
    </source>
</evidence>
<proteinExistence type="inferred from homology"/>
<keyword evidence="5 10" id="KW-0256">Endoplasmic reticulum</keyword>
<gene>
    <name evidence="11" type="ORF">GBAR_LOCUS3810</name>
</gene>
<keyword evidence="7 10" id="KW-0472">Membrane</keyword>
<dbReference type="InterPro" id="IPR009914">
    <property type="entry name" value="DPM2"/>
</dbReference>
<keyword evidence="6 10" id="KW-1133">Transmembrane helix</keyword>
<keyword evidence="4 10" id="KW-0812">Transmembrane</keyword>
<dbReference type="GO" id="GO:0180047">
    <property type="term" value="P:dolichol phosphate mannose biosynthetic process"/>
    <property type="evidence" value="ECO:0007669"/>
    <property type="project" value="InterPro"/>
</dbReference>
<comment type="similarity">
    <text evidence="2 10">Belongs to the DPM2 family.</text>
</comment>
<evidence type="ECO:0000256" key="2">
    <source>
        <dbReference type="ARBA" id="ARBA00005478"/>
    </source>
</evidence>
<evidence type="ECO:0000256" key="5">
    <source>
        <dbReference type="ARBA" id="ARBA00022824"/>
    </source>
</evidence>
<dbReference type="GO" id="GO:0006506">
    <property type="term" value="P:GPI anchor biosynthetic process"/>
    <property type="evidence" value="ECO:0007669"/>
    <property type="project" value="TreeGrafter"/>
</dbReference>
<organism evidence="11 12">
    <name type="scientific">Geodia barretti</name>
    <name type="common">Barrett's horny sponge</name>
    <dbReference type="NCBI Taxonomy" id="519541"/>
    <lineage>
        <taxon>Eukaryota</taxon>
        <taxon>Metazoa</taxon>
        <taxon>Porifera</taxon>
        <taxon>Demospongiae</taxon>
        <taxon>Heteroscleromorpha</taxon>
        <taxon>Tetractinellida</taxon>
        <taxon>Astrophorina</taxon>
        <taxon>Geodiidae</taxon>
        <taxon>Geodia</taxon>
    </lineage>
</organism>
<protein>
    <recommendedName>
        <fullName evidence="3 10">Dolichol phosphate-mannose biosynthesis regulatory protein</fullName>
    </recommendedName>
</protein>